<organism evidence="2 3">
    <name type="scientific">Harenicola maris</name>
    <dbReference type="NCBI Taxonomy" id="2841044"/>
    <lineage>
        <taxon>Bacteria</taxon>
        <taxon>Pseudomonadati</taxon>
        <taxon>Pseudomonadota</taxon>
        <taxon>Alphaproteobacteria</taxon>
        <taxon>Rhodobacterales</taxon>
        <taxon>Paracoccaceae</taxon>
        <taxon>Harenicola</taxon>
    </lineage>
</organism>
<feature type="signal peptide" evidence="1">
    <location>
        <begin position="1"/>
        <end position="24"/>
    </location>
</feature>
<keyword evidence="1" id="KW-0732">Signal</keyword>
<dbReference type="AlphaFoldDB" id="A0AAP2CQX1"/>
<evidence type="ECO:0000313" key="3">
    <source>
        <dbReference type="Proteomes" id="UP001315686"/>
    </source>
</evidence>
<dbReference type="Proteomes" id="UP001315686">
    <property type="component" value="Unassembled WGS sequence"/>
</dbReference>
<evidence type="ECO:0000256" key="1">
    <source>
        <dbReference type="SAM" id="SignalP"/>
    </source>
</evidence>
<dbReference type="EMBL" id="JADQAZ010000003">
    <property type="protein sequence ID" value="MBT0958674.1"/>
    <property type="molecule type" value="Genomic_DNA"/>
</dbReference>
<accession>A0AAP2CQX1</accession>
<evidence type="ECO:0008006" key="4">
    <source>
        <dbReference type="Google" id="ProtNLM"/>
    </source>
</evidence>
<proteinExistence type="predicted"/>
<feature type="chain" id="PRO_5042859244" description="VCBS repeat-containing protein" evidence="1">
    <location>
        <begin position="25"/>
        <end position="383"/>
    </location>
</feature>
<sequence>MSCFRSILALFALSLCCAPSISVADEAPLADCATVEFEETANALQGPDCGVSWVDNNRRQTVIWTQTTEDFQLASLAQTHEGHPVLTSGQMPALIDVDQDGWLDLVTFTAVGMVNGEFNVFLYDPTVDRFNPTDPMSGHTLERDPLGYIIATSRSGPGWVHRFYSATGGVMAYQFEVEPYGLAQAGGQFGSRCAVSAGPQSPLSVEDIRTSYQIPDAEAFLAHYCDVEPKSGASARPVKLQEDPATVDRIPGNTVFYCFLEGGTHAVKLSQGADRMRYAYGPLGGEAELELDRPLDQVYFRFADSAGQSQSGDITITSGAYEYVVSVSASASEAGGASTPNLPKSRLDAGGLAVYKGGKDTAPIFDKDCVVERSYDGLTTSLE</sequence>
<name>A0AAP2CQX1_9RHOB</name>
<protein>
    <recommendedName>
        <fullName evidence="4">VCBS repeat-containing protein</fullName>
    </recommendedName>
</protein>
<comment type="caution">
    <text evidence="2">The sequence shown here is derived from an EMBL/GenBank/DDBJ whole genome shotgun (WGS) entry which is preliminary data.</text>
</comment>
<evidence type="ECO:0000313" key="2">
    <source>
        <dbReference type="EMBL" id="MBT0958674.1"/>
    </source>
</evidence>
<reference evidence="2 3" key="1">
    <citation type="journal article" date="2021" name="Arch. Microbiol.">
        <title>Harenicola maris gen. nov., sp. nov. isolated from the Sea of Japan shallow sediments.</title>
        <authorList>
            <person name="Romanenko L.A."/>
            <person name="Kurilenko V.V."/>
            <person name="Chernysheva N.Y."/>
            <person name="Tekutyeva L.A."/>
            <person name="Velansky P.V."/>
            <person name="Svetashev V.I."/>
            <person name="Isaeva M.P."/>
        </authorList>
    </citation>
    <scope>NUCLEOTIDE SEQUENCE [LARGE SCALE GENOMIC DNA]</scope>
    <source>
        <strain evidence="2 3">KMM 3653</strain>
    </source>
</reference>
<dbReference type="InterPro" id="IPR028994">
    <property type="entry name" value="Integrin_alpha_N"/>
</dbReference>
<keyword evidence="3" id="KW-1185">Reference proteome</keyword>
<gene>
    <name evidence="2" type="ORF">IV417_14890</name>
</gene>
<dbReference type="SUPFAM" id="SSF69318">
    <property type="entry name" value="Integrin alpha N-terminal domain"/>
    <property type="match status" value="1"/>
</dbReference>
<dbReference type="RefSeq" id="WP_327794896.1">
    <property type="nucleotide sequence ID" value="NZ_JADQAZ010000003.1"/>
</dbReference>